<evidence type="ECO:0000259" key="9">
    <source>
        <dbReference type="PROSITE" id="PS50928"/>
    </source>
</evidence>
<comment type="similarity">
    <text evidence="8">Belongs to the binding-protein-dependent transport system permease family.</text>
</comment>
<dbReference type="EMBL" id="FZOT01000009">
    <property type="protein sequence ID" value="SNS90459.1"/>
    <property type="molecule type" value="Genomic_DNA"/>
</dbReference>
<comment type="similarity">
    <text evidence="6">In the C-terminal section; belongs to the OsmX family.</text>
</comment>
<dbReference type="PANTHER" id="PTHR30177">
    <property type="entry name" value="GLYCINE BETAINE/L-PROLINE TRANSPORT SYSTEM PERMEASE PROTEIN PROW"/>
    <property type="match status" value="1"/>
</dbReference>
<evidence type="ECO:0000256" key="8">
    <source>
        <dbReference type="RuleBase" id="RU363032"/>
    </source>
</evidence>
<dbReference type="InterPro" id="IPR051204">
    <property type="entry name" value="ABC_transp_perm/SBD"/>
</dbReference>
<evidence type="ECO:0000256" key="5">
    <source>
        <dbReference type="ARBA" id="ARBA00023136"/>
    </source>
</evidence>
<dbReference type="PANTHER" id="PTHR30177:SF4">
    <property type="entry name" value="OSMOPROTECTANT IMPORT PERMEASE PROTEIN OSMW"/>
    <property type="match status" value="1"/>
</dbReference>
<dbReference type="InterPro" id="IPR000515">
    <property type="entry name" value="MetI-like"/>
</dbReference>
<dbReference type="OrthoDB" id="9781705at2"/>
<feature type="domain" description="ABC transmembrane type-1" evidence="9">
    <location>
        <begin position="318"/>
        <end position="498"/>
    </location>
</feature>
<evidence type="ECO:0000256" key="7">
    <source>
        <dbReference type="ARBA" id="ARBA00035652"/>
    </source>
</evidence>
<reference evidence="10 11" key="1">
    <citation type="submission" date="2017-06" db="EMBL/GenBank/DDBJ databases">
        <authorList>
            <person name="Kim H.J."/>
            <person name="Triplett B.A."/>
        </authorList>
    </citation>
    <scope>NUCLEOTIDE SEQUENCE [LARGE SCALE GENOMIC DNA]</scope>
    <source>
        <strain evidence="10 11">U15</strain>
    </source>
</reference>
<feature type="transmembrane region" description="Helical" evidence="8">
    <location>
        <begin position="433"/>
        <end position="459"/>
    </location>
</feature>
<dbReference type="CDD" id="cd06261">
    <property type="entry name" value="TM_PBP2"/>
    <property type="match status" value="1"/>
</dbReference>
<accession>A0A239IAB4</accession>
<dbReference type="AlphaFoldDB" id="A0A239IAB4"/>
<evidence type="ECO:0000256" key="4">
    <source>
        <dbReference type="ARBA" id="ARBA00022989"/>
    </source>
</evidence>
<dbReference type="PROSITE" id="PS50928">
    <property type="entry name" value="ABC_TM1"/>
    <property type="match status" value="1"/>
</dbReference>
<dbReference type="Pfam" id="PF04069">
    <property type="entry name" value="OpuAC"/>
    <property type="match status" value="1"/>
</dbReference>
<keyword evidence="4 8" id="KW-1133">Transmembrane helix</keyword>
<evidence type="ECO:0000256" key="2">
    <source>
        <dbReference type="ARBA" id="ARBA00022448"/>
    </source>
</evidence>
<keyword evidence="5 8" id="KW-0472">Membrane</keyword>
<evidence type="ECO:0000256" key="6">
    <source>
        <dbReference type="ARBA" id="ARBA00035642"/>
    </source>
</evidence>
<evidence type="ECO:0000256" key="3">
    <source>
        <dbReference type="ARBA" id="ARBA00022692"/>
    </source>
</evidence>
<feature type="transmembrane region" description="Helical" evidence="8">
    <location>
        <begin position="12"/>
        <end position="32"/>
    </location>
</feature>
<dbReference type="InterPro" id="IPR035906">
    <property type="entry name" value="MetI-like_sf"/>
</dbReference>
<comment type="similarity">
    <text evidence="7">In the N-terminal section; belongs to the binding-protein-dependent transport system permease family.</text>
</comment>
<keyword evidence="2 8" id="KW-0813">Transport</keyword>
<dbReference type="Gene3D" id="3.40.190.120">
    <property type="entry name" value="Osmoprotection protein (prox), domain 2"/>
    <property type="match status" value="1"/>
</dbReference>
<dbReference type="SUPFAM" id="SSF53850">
    <property type="entry name" value="Periplasmic binding protein-like II"/>
    <property type="match status" value="1"/>
</dbReference>
<name>A0A239IAB4_9BURK</name>
<organism evidence="10 11">
    <name type="scientific">Noviherbaspirillum humi</name>
    <dbReference type="NCBI Taxonomy" id="1688639"/>
    <lineage>
        <taxon>Bacteria</taxon>
        <taxon>Pseudomonadati</taxon>
        <taxon>Pseudomonadota</taxon>
        <taxon>Betaproteobacteria</taxon>
        <taxon>Burkholderiales</taxon>
        <taxon>Oxalobacteraceae</taxon>
        <taxon>Noviherbaspirillum</taxon>
    </lineage>
</organism>
<evidence type="ECO:0000256" key="1">
    <source>
        <dbReference type="ARBA" id="ARBA00004651"/>
    </source>
</evidence>
<dbReference type="InterPro" id="IPR007210">
    <property type="entry name" value="ABC_Gly_betaine_transp_sub-bd"/>
</dbReference>
<dbReference type="GO" id="GO:0031460">
    <property type="term" value="P:glycine betaine transport"/>
    <property type="evidence" value="ECO:0007669"/>
    <property type="project" value="UniProtKB-ARBA"/>
</dbReference>
<protein>
    <submittedName>
        <fullName evidence="10">Osmoprotectant transport system permease protein</fullName>
    </submittedName>
</protein>
<gene>
    <name evidence="10" type="ORF">SAMN06265795_10916</name>
</gene>
<feature type="transmembrane region" description="Helical" evidence="8">
    <location>
        <begin position="322"/>
        <end position="346"/>
    </location>
</feature>
<sequence>MPTALAAKCVAWLRTIFSLGWYSLAIACAVLTHNAAAEDAFKVGSKRFTESYILGEIVAQAAATYSAAVHEQGLGNTAIVFAALRTGRIDVYAEYTGTIEREILKHATPVPADVMRRELAALGIGMGVPLGFNNSYALAMRAADAERYGIHTLSDLVRHPELRLGLSHEFMAREDGWPGLRQRYALRNRATGLDHGIAYDALLQGQVDAIDIYATDARIEHLGLRVLTDDQHYFPRYDAVLLYRLDVGQRFPRAWQAVQHLQGRISAADMISLNAQAELQGKSFSAIAHAFLAPDQEKQVQPPGLQDKLFDGNLWRLTRQHVWLVLVSVLMASLVGIPLGIAAAFIPPLRHAIMGFVGVLQTIPSLALLAMLIPVLGMIGALPAMIALFVYALLPIVRNTCIAMEQVPSGLRQAAQALGLGATDRLLHIDLPLCMPVILAGIKTAAVINVGTATIAALIGAGGYGERIAAGLALNDNAMLLAGAIPSAALALLTQLCFELAERALQRRRAG</sequence>
<dbReference type="GO" id="GO:0022857">
    <property type="term" value="F:transmembrane transporter activity"/>
    <property type="evidence" value="ECO:0007669"/>
    <property type="project" value="InterPro"/>
</dbReference>
<dbReference type="Gene3D" id="1.10.3720.10">
    <property type="entry name" value="MetI-like"/>
    <property type="match status" value="1"/>
</dbReference>
<dbReference type="RefSeq" id="WP_089399961.1">
    <property type="nucleotide sequence ID" value="NZ_FZOT01000009.1"/>
</dbReference>
<keyword evidence="11" id="KW-1185">Reference proteome</keyword>
<dbReference type="Proteomes" id="UP000198284">
    <property type="component" value="Unassembled WGS sequence"/>
</dbReference>
<feature type="transmembrane region" description="Helical" evidence="8">
    <location>
        <begin position="366"/>
        <end position="394"/>
    </location>
</feature>
<evidence type="ECO:0000313" key="10">
    <source>
        <dbReference type="EMBL" id="SNS90459.1"/>
    </source>
</evidence>
<feature type="transmembrane region" description="Helical" evidence="8">
    <location>
        <begin position="479"/>
        <end position="501"/>
    </location>
</feature>
<dbReference type="FunFam" id="1.10.3720.10:FF:000001">
    <property type="entry name" value="Glycine betaine ABC transporter, permease"/>
    <property type="match status" value="1"/>
</dbReference>
<evidence type="ECO:0000313" key="11">
    <source>
        <dbReference type="Proteomes" id="UP000198284"/>
    </source>
</evidence>
<keyword evidence="3 8" id="KW-0812">Transmembrane</keyword>
<dbReference type="Gene3D" id="3.40.190.10">
    <property type="entry name" value="Periplasmic binding protein-like II"/>
    <property type="match status" value="1"/>
</dbReference>
<comment type="subcellular location">
    <subcellularLocation>
        <location evidence="1 8">Cell membrane</location>
        <topology evidence="1 8">Multi-pass membrane protein</topology>
    </subcellularLocation>
</comment>
<dbReference type="SUPFAM" id="SSF161098">
    <property type="entry name" value="MetI-like"/>
    <property type="match status" value="1"/>
</dbReference>
<proteinExistence type="inferred from homology"/>
<dbReference type="Pfam" id="PF00528">
    <property type="entry name" value="BPD_transp_1"/>
    <property type="match status" value="1"/>
</dbReference>
<dbReference type="GO" id="GO:0043190">
    <property type="term" value="C:ATP-binding cassette (ABC) transporter complex"/>
    <property type="evidence" value="ECO:0007669"/>
    <property type="project" value="InterPro"/>
</dbReference>